<dbReference type="InterPro" id="IPR013611">
    <property type="entry name" value="Transp-assoc_OB_typ2"/>
</dbReference>
<proteinExistence type="predicted"/>
<feature type="domain" description="ABC transporter" evidence="4">
    <location>
        <begin position="7"/>
        <end position="237"/>
    </location>
</feature>
<dbReference type="GO" id="GO:0005524">
    <property type="term" value="F:ATP binding"/>
    <property type="evidence" value="ECO:0007669"/>
    <property type="project" value="UniProtKB-KW"/>
</dbReference>
<dbReference type="InterPro" id="IPR003439">
    <property type="entry name" value="ABC_transporter-like_ATP-bd"/>
</dbReference>
<dbReference type="Pfam" id="PF00005">
    <property type="entry name" value="ABC_tran"/>
    <property type="match status" value="1"/>
</dbReference>
<dbReference type="Proteomes" id="UP000325785">
    <property type="component" value="Chromosome"/>
</dbReference>
<dbReference type="PROSITE" id="PS50893">
    <property type="entry name" value="ABC_TRANSPORTER_2"/>
    <property type="match status" value="1"/>
</dbReference>
<evidence type="ECO:0000259" key="4">
    <source>
        <dbReference type="PROSITE" id="PS50893"/>
    </source>
</evidence>
<keyword evidence="7" id="KW-1185">Reference proteome</keyword>
<keyword evidence="1" id="KW-0813">Transport</keyword>
<dbReference type="GO" id="GO:0043190">
    <property type="term" value="C:ATP-binding cassette (ABC) transporter complex"/>
    <property type="evidence" value="ECO:0007669"/>
    <property type="project" value="InterPro"/>
</dbReference>
<keyword evidence="2" id="KW-0547">Nucleotide-binding</keyword>
<dbReference type="Gene3D" id="2.40.50.100">
    <property type="match status" value="1"/>
</dbReference>
<reference evidence="6 8" key="2">
    <citation type="submission" date="2018-08" db="EMBL/GenBank/DDBJ databases">
        <title>Genetic Globetrotter - A new plasmid hitch-hiking vast phylogenetic and geographic distances.</title>
        <authorList>
            <person name="Vollmers J."/>
            <person name="Petersen J."/>
        </authorList>
    </citation>
    <scope>NUCLEOTIDE SEQUENCE [LARGE SCALE GENOMIC DNA]</scope>
    <source>
        <strain evidence="6 8">DSM 26383</strain>
    </source>
</reference>
<gene>
    <name evidence="6" type="primary">potA_9</name>
    <name evidence="6" type="ORF">RIdsm_01483</name>
    <name evidence="5" type="ORF">XM52_07755</name>
</gene>
<dbReference type="PANTHER" id="PTHR42781:SF4">
    <property type="entry name" value="SPERMIDINE_PUTRESCINE IMPORT ATP-BINDING PROTEIN POTA"/>
    <property type="match status" value="1"/>
</dbReference>
<dbReference type="PATRIC" id="fig|540747.5.peg.3924"/>
<dbReference type="SUPFAM" id="SSF52540">
    <property type="entry name" value="P-loop containing nucleoside triphosphate hydrolases"/>
    <property type="match status" value="1"/>
</dbReference>
<name>A0A0T5PCM2_9RHOB</name>
<evidence type="ECO:0000313" key="6">
    <source>
        <dbReference type="EMBL" id="QEW25696.1"/>
    </source>
</evidence>
<dbReference type="Proteomes" id="UP000051401">
    <property type="component" value="Unassembled WGS sequence"/>
</dbReference>
<evidence type="ECO:0000256" key="2">
    <source>
        <dbReference type="ARBA" id="ARBA00022741"/>
    </source>
</evidence>
<dbReference type="KEGG" id="rid:RIdsm_01483"/>
<dbReference type="GO" id="GO:0015697">
    <property type="term" value="P:quaternary ammonium group transport"/>
    <property type="evidence" value="ECO:0007669"/>
    <property type="project" value="UniProtKB-ARBA"/>
</dbReference>
<evidence type="ECO:0000256" key="1">
    <source>
        <dbReference type="ARBA" id="ARBA00022448"/>
    </source>
</evidence>
<dbReference type="InterPro" id="IPR008995">
    <property type="entry name" value="Mo/tungstate-bd_C_term_dom"/>
</dbReference>
<dbReference type="EMBL" id="CP031598">
    <property type="protein sequence ID" value="QEW25696.1"/>
    <property type="molecule type" value="Genomic_DNA"/>
</dbReference>
<dbReference type="STRING" id="540747.SAMN04488031_10463"/>
<dbReference type="EMBL" id="LAXI01000003">
    <property type="protein sequence ID" value="KRS18654.1"/>
    <property type="molecule type" value="Genomic_DNA"/>
</dbReference>
<protein>
    <submittedName>
        <fullName evidence="6">Spermidine/putrescine import ATP-binding protein PotA</fullName>
    </submittedName>
</protein>
<evidence type="ECO:0000256" key="3">
    <source>
        <dbReference type="ARBA" id="ARBA00022840"/>
    </source>
</evidence>
<dbReference type="Gene3D" id="3.40.50.300">
    <property type="entry name" value="P-loop containing nucleotide triphosphate hydrolases"/>
    <property type="match status" value="1"/>
</dbReference>
<evidence type="ECO:0000313" key="7">
    <source>
        <dbReference type="Proteomes" id="UP000051401"/>
    </source>
</evidence>
<dbReference type="GO" id="GO:0016887">
    <property type="term" value="F:ATP hydrolysis activity"/>
    <property type="evidence" value="ECO:0007669"/>
    <property type="project" value="InterPro"/>
</dbReference>
<dbReference type="SUPFAM" id="SSF50331">
    <property type="entry name" value="MOP-like"/>
    <property type="match status" value="1"/>
</dbReference>
<dbReference type="AlphaFoldDB" id="A0A0T5PCM2"/>
<dbReference type="InterPro" id="IPR017871">
    <property type="entry name" value="ABC_transporter-like_CS"/>
</dbReference>
<dbReference type="RefSeq" id="WP_057814966.1">
    <property type="nucleotide sequence ID" value="NZ_CP031598.1"/>
</dbReference>
<dbReference type="GO" id="GO:0022857">
    <property type="term" value="F:transmembrane transporter activity"/>
    <property type="evidence" value="ECO:0007669"/>
    <property type="project" value="InterPro"/>
</dbReference>
<dbReference type="InterPro" id="IPR027417">
    <property type="entry name" value="P-loop_NTPase"/>
</dbReference>
<reference evidence="5 7" key="1">
    <citation type="submission" date="2015-04" db="EMBL/GenBank/DDBJ databases">
        <title>The draft genome sequence of Roseovarius indicus B108T.</title>
        <authorList>
            <person name="Li G."/>
            <person name="Lai Q."/>
            <person name="Shao Z."/>
            <person name="Yan P."/>
        </authorList>
    </citation>
    <scope>NUCLEOTIDE SEQUENCE [LARGE SCALE GENOMIC DNA]</scope>
    <source>
        <strain evidence="5 7">B108</strain>
    </source>
</reference>
<evidence type="ECO:0000313" key="5">
    <source>
        <dbReference type="EMBL" id="KRS18654.1"/>
    </source>
</evidence>
<dbReference type="SMART" id="SM00382">
    <property type="entry name" value="AAA"/>
    <property type="match status" value="1"/>
</dbReference>
<dbReference type="Pfam" id="PF08402">
    <property type="entry name" value="TOBE_2"/>
    <property type="match status" value="1"/>
</dbReference>
<dbReference type="FunFam" id="3.40.50.300:FF:000425">
    <property type="entry name" value="Probable ABC transporter, ATP-binding subunit"/>
    <property type="match status" value="1"/>
</dbReference>
<accession>A0A0T5PCM2</accession>
<sequence length="349" mass="38537">MTTGAAVKFENVSKHFGNTTALDGLDLTVRSGEFLTLLGESGSGKTTALNLLAGFFQASSGTILVNGTDVSSLPPEKRNIGMVFQNYSLFPHMTVEANIAYPLRMRGEDRDSMRRKTARALEIVHMSQFARRMPSELSGGQQQRVALARAIVFEPPLLLMDEPLGALDQNLREKLQSEIKDLHTQLGSTIVFVTHDQREALALSDRIALMRDGRLEQVGTPTEIYDNPVSEFAARFVGQTNIFRVELRGDQVDIPQLRTTMPKAGADGTATCAVLRPENIRLSPQADDTTISAKLEKSTFQGDSFFYEVRHEDACILVRAERDAGPPPPLGSQVNLRFAREDIVFVRDT</sequence>
<evidence type="ECO:0000313" key="8">
    <source>
        <dbReference type="Proteomes" id="UP000325785"/>
    </source>
</evidence>
<dbReference type="InterPro" id="IPR003593">
    <property type="entry name" value="AAA+_ATPase"/>
</dbReference>
<dbReference type="PANTHER" id="PTHR42781">
    <property type="entry name" value="SPERMIDINE/PUTRESCINE IMPORT ATP-BINDING PROTEIN POTA"/>
    <property type="match status" value="1"/>
</dbReference>
<keyword evidence="3 6" id="KW-0067">ATP-binding</keyword>
<organism evidence="5 7">
    <name type="scientific">Roseovarius indicus</name>
    <dbReference type="NCBI Taxonomy" id="540747"/>
    <lineage>
        <taxon>Bacteria</taxon>
        <taxon>Pseudomonadati</taxon>
        <taxon>Pseudomonadota</taxon>
        <taxon>Alphaproteobacteria</taxon>
        <taxon>Rhodobacterales</taxon>
        <taxon>Roseobacteraceae</taxon>
        <taxon>Roseovarius</taxon>
    </lineage>
</organism>
<dbReference type="OrthoDB" id="9802264at2"/>
<dbReference type="InterPro" id="IPR050093">
    <property type="entry name" value="ABC_SmlMolc_Importer"/>
</dbReference>
<dbReference type="PROSITE" id="PS00211">
    <property type="entry name" value="ABC_TRANSPORTER_1"/>
    <property type="match status" value="1"/>
</dbReference>